<accession>M3D5R0</accession>
<dbReference type="Pfam" id="PF08212">
    <property type="entry name" value="Lipocalin_2"/>
    <property type="match status" value="1"/>
</dbReference>
<dbReference type="HOGENOM" id="CLU_122461_0_0_1"/>
<dbReference type="GeneID" id="27906795"/>
<dbReference type="Proteomes" id="UP000016931">
    <property type="component" value="Unassembled WGS sequence"/>
</dbReference>
<dbReference type="GO" id="GO:0006629">
    <property type="term" value="P:lipid metabolic process"/>
    <property type="evidence" value="ECO:0007669"/>
    <property type="project" value="TreeGrafter"/>
</dbReference>
<gene>
    <name evidence="3" type="ORF">SEPMUDRAFT_63938</name>
</gene>
<name>M3D5R0_SPHMS</name>
<feature type="chain" id="PRO_5025695337" evidence="1">
    <location>
        <begin position="18"/>
        <end position="226"/>
    </location>
</feature>
<dbReference type="InterPro" id="IPR000566">
    <property type="entry name" value="Lipocln_cytosolic_FA-bd_dom"/>
</dbReference>
<sequence>MNTLTIFVSSLAVLASASRPQRALNSRSSSSGPAAVDATYDGSCFYPKPTEDFVLQDYLGRWYQAASTTFGPTTGCECVFADYALNDNGTVNVKNGCARNGTVSEIRIEGTATPFLPEAGYGASGVLQVQFPGQPPSSCPGPNYVVQDIGVNADEDCPGRDSALDENAFAIVQSTNFTTLFLLSRNQSPSNASIEAWLERARMLGAKLDNVALTNQTGCQFPPEAA</sequence>
<dbReference type="SUPFAM" id="SSF50814">
    <property type="entry name" value="Lipocalins"/>
    <property type="match status" value="1"/>
</dbReference>
<evidence type="ECO:0000313" key="3">
    <source>
        <dbReference type="EMBL" id="EMF13219.1"/>
    </source>
</evidence>
<dbReference type="InterPro" id="IPR012674">
    <property type="entry name" value="Calycin"/>
</dbReference>
<organism evidence="3 4">
    <name type="scientific">Sphaerulina musiva (strain SO2202)</name>
    <name type="common">Poplar stem canker fungus</name>
    <name type="synonym">Septoria musiva</name>
    <dbReference type="NCBI Taxonomy" id="692275"/>
    <lineage>
        <taxon>Eukaryota</taxon>
        <taxon>Fungi</taxon>
        <taxon>Dikarya</taxon>
        <taxon>Ascomycota</taxon>
        <taxon>Pezizomycotina</taxon>
        <taxon>Dothideomycetes</taxon>
        <taxon>Dothideomycetidae</taxon>
        <taxon>Mycosphaerellales</taxon>
        <taxon>Mycosphaerellaceae</taxon>
        <taxon>Sphaerulina</taxon>
    </lineage>
</organism>
<evidence type="ECO:0000259" key="2">
    <source>
        <dbReference type="Pfam" id="PF08212"/>
    </source>
</evidence>
<keyword evidence="4" id="KW-1185">Reference proteome</keyword>
<feature type="signal peptide" evidence="1">
    <location>
        <begin position="1"/>
        <end position="17"/>
    </location>
</feature>
<dbReference type="EMBL" id="KB456263">
    <property type="protein sequence ID" value="EMF13219.1"/>
    <property type="molecule type" value="Genomic_DNA"/>
</dbReference>
<dbReference type="GO" id="GO:0005737">
    <property type="term" value="C:cytoplasm"/>
    <property type="evidence" value="ECO:0007669"/>
    <property type="project" value="TreeGrafter"/>
</dbReference>
<dbReference type="eggNOG" id="KOG4824">
    <property type="taxonomic scope" value="Eukaryota"/>
</dbReference>
<dbReference type="Gene3D" id="2.40.128.20">
    <property type="match status" value="1"/>
</dbReference>
<dbReference type="STRING" id="692275.M3D5R0"/>
<feature type="domain" description="Lipocalin/cytosolic fatty-acid binding" evidence="2">
    <location>
        <begin position="55"/>
        <end position="214"/>
    </location>
</feature>
<evidence type="ECO:0000313" key="4">
    <source>
        <dbReference type="Proteomes" id="UP000016931"/>
    </source>
</evidence>
<dbReference type="PANTHER" id="PTHR10612:SF34">
    <property type="entry name" value="APOLIPOPROTEIN D"/>
    <property type="match status" value="1"/>
</dbReference>
<protein>
    <submittedName>
        <fullName evidence="3">Calycin-like protein</fullName>
    </submittedName>
</protein>
<keyword evidence="1" id="KW-0732">Signal</keyword>
<dbReference type="AlphaFoldDB" id="M3D5R0"/>
<dbReference type="GO" id="GO:0000302">
    <property type="term" value="P:response to reactive oxygen species"/>
    <property type="evidence" value="ECO:0007669"/>
    <property type="project" value="TreeGrafter"/>
</dbReference>
<reference evidence="3 4" key="1">
    <citation type="journal article" date="2012" name="PLoS Pathog.">
        <title>Diverse lifestyles and strategies of plant pathogenesis encoded in the genomes of eighteen Dothideomycetes fungi.</title>
        <authorList>
            <person name="Ohm R.A."/>
            <person name="Feau N."/>
            <person name="Henrissat B."/>
            <person name="Schoch C.L."/>
            <person name="Horwitz B.A."/>
            <person name="Barry K.W."/>
            <person name="Condon B.J."/>
            <person name="Copeland A.C."/>
            <person name="Dhillon B."/>
            <person name="Glaser F."/>
            <person name="Hesse C.N."/>
            <person name="Kosti I."/>
            <person name="LaButti K."/>
            <person name="Lindquist E.A."/>
            <person name="Lucas S."/>
            <person name="Salamov A.A."/>
            <person name="Bradshaw R.E."/>
            <person name="Ciuffetti L."/>
            <person name="Hamelin R.C."/>
            <person name="Kema G.H.J."/>
            <person name="Lawrence C."/>
            <person name="Scott J.A."/>
            <person name="Spatafora J.W."/>
            <person name="Turgeon B.G."/>
            <person name="de Wit P.J.G.M."/>
            <person name="Zhong S."/>
            <person name="Goodwin S.B."/>
            <person name="Grigoriev I.V."/>
        </authorList>
    </citation>
    <scope>NUCLEOTIDE SEQUENCE [LARGE SCALE GENOMIC DNA]</scope>
    <source>
        <strain evidence="3 4">SO2202</strain>
    </source>
</reference>
<proteinExistence type="predicted"/>
<evidence type="ECO:0000256" key="1">
    <source>
        <dbReference type="SAM" id="SignalP"/>
    </source>
</evidence>
<dbReference type="OMA" id="WAIVQTQ"/>
<dbReference type="RefSeq" id="XP_016761340.1">
    <property type="nucleotide sequence ID" value="XM_016909658.1"/>
</dbReference>
<dbReference type="PANTHER" id="PTHR10612">
    <property type="entry name" value="APOLIPOPROTEIN D"/>
    <property type="match status" value="1"/>
</dbReference>